<dbReference type="InterPro" id="IPR001867">
    <property type="entry name" value="OmpR/PhoB-type_DNA-bd"/>
</dbReference>
<dbReference type="eggNOG" id="COG0745">
    <property type="taxonomic scope" value="Bacteria"/>
</dbReference>
<dbReference type="HOGENOM" id="CLU_000445_30_4_4"/>
<dbReference type="SUPFAM" id="SSF52172">
    <property type="entry name" value="CheY-like"/>
    <property type="match status" value="1"/>
</dbReference>
<evidence type="ECO:0000256" key="7">
    <source>
        <dbReference type="PROSITE-ProRule" id="PRU01091"/>
    </source>
</evidence>
<dbReference type="Gene3D" id="6.10.250.690">
    <property type="match status" value="1"/>
</dbReference>
<dbReference type="RefSeq" id="WP_005674066.1">
    <property type="nucleotide sequence ID" value="NZ_CP146288.1"/>
</dbReference>
<comment type="caution">
    <text evidence="11">The sequence shown here is derived from an EMBL/GenBank/DDBJ whole genome shotgun (WGS) entry which is preliminary data.</text>
</comment>
<gene>
    <name evidence="11" type="ORF">HMPREF0551_1734</name>
</gene>
<evidence type="ECO:0000256" key="4">
    <source>
        <dbReference type="ARBA" id="ARBA00023125"/>
    </source>
</evidence>
<dbReference type="GO" id="GO:0006355">
    <property type="term" value="P:regulation of DNA-templated transcription"/>
    <property type="evidence" value="ECO:0007669"/>
    <property type="project" value="InterPro"/>
</dbReference>
<evidence type="ECO:0000256" key="1">
    <source>
        <dbReference type="ARBA" id="ARBA00022553"/>
    </source>
</evidence>
<feature type="region of interest" description="Disordered" evidence="8">
    <location>
        <begin position="129"/>
        <end position="155"/>
    </location>
</feature>
<evidence type="ECO:0000259" key="10">
    <source>
        <dbReference type="PROSITE" id="PS51755"/>
    </source>
</evidence>
<dbReference type="PANTHER" id="PTHR48111:SF4">
    <property type="entry name" value="DNA-BINDING DUAL TRANSCRIPTIONAL REGULATOR OMPR"/>
    <property type="match status" value="1"/>
</dbReference>
<dbReference type="Gene3D" id="1.10.10.10">
    <property type="entry name" value="Winged helix-like DNA-binding domain superfamily/Winged helix DNA-binding domain"/>
    <property type="match status" value="1"/>
</dbReference>
<sequence>MSSPEILLIDDDRRLADMVGRYLGQAGFAVQHQGTAREGLAALGQQVPGLVLLDLMLPDGDGLDVCRQIRQMPGAAATVPVLMLTARGETTDRIVGLEIGADDYLPKPFEPRELLARVRALLRRASVPPAADPAAGDAGEGGAATGTGAHGAAAQSGGVAVSGGAGVAAGSVATQGGAAARGTSVADDDPPVLVLDDLEIDEGAREVRVAGEKRTLTSYQFDLLLALARHAGRVMSRERLMDLVKGAPLEAFDRSIDVHVGKIRQAIEADPRQPVRLLTVRGVGYVFARPRNGSA</sequence>
<dbReference type="Pfam" id="PF00486">
    <property type="entry name" value="Trans_reg_C"/>
    <property type="match status" value="1"/>
</dbReference>
<feature type="modified residue" description="4-aspartylphosphate" evidence="6">
    <location>
        <position position="54"/>
    </location>
</feature>
<dbReference type="InterPro" id="IPR039420">
    <property type="entry name" value="WalR-like"/>
</dbReference>
<name>E7RYH0_9BURK</name>
<dbReference type="InterPro" id="IPR001789">
    <property type="entry name" value="Sig_transdc_resp-reg_receiver"/>
</dbReference>
<evidence type="ECO:0000313" key="11">
    <source>
        <dbReference type="EMBL" id="EFV94574.1"/>
    </source>
</evidence>
<evidence type="ECO:0000256" key="2">
    <source>
        <dbReference type="ARBA" id="ARBA00023012"/>
    </source>
</evidence>
<accession>E7RYH0</accession>
<dbReference type="Proteomes" id="UP000011021">
    <property type="component" value="Unassembled WGS sequence"/>
</dbReference>
<proteinExistence type="predicted"/>
<feature type="domain" description="OmpR/PhoB-type" evidence="10">
    <location>
        <begin position="190"/>
        <end position="289"/>
    </location>
</feature>
<dbReference type="PROSITE" id="PS51755">
    <property type="entry name" value="OMPR_PHOB"/>
    <property type="match status" value="1"/>
</dbReference>
<evidence type="ECO:0000256" key="6">
    <source>
        <dbReference type="PROSITE-ProRule" id="PRU00169"/>
    </source>
</evidence>
<dbReference type="GO" id="GO:0000156">
    <property type="term" value="F:phosphorelay response regulator activity"/>
    <property type="evidence" value="ECO:0007669"/>
    <property type="project" value="TreeGrafter"/>
</dbReference>
<evidence type="ECO:0000256" key="5">
    <source>
        <dbReference type="ARBA" id="ARBA00023163"/>
    </source>
</evidence>
<dbReference type="EMBL" id="AEQP01000016">
    <property type="protein sequence ID" value="EFV94574.1"/>
    <property type="molecule type" value="Genomic_DNA"/>
</dbReference>
<protein>
    <submittedName>
        <fullName evidence="11">Response regulator receiver domain protein</fullName>
    </submittedName>
</protein>
<dbReference type="GO" id="GO:0000976">
    <property type="term" value="F:transcription cis-regulatory region binding"/>
    <property type="evidence" value="ECO:0007669"/>
    <property type="project" value="TreeGrafter"/>
</dbReference>
<dbReference type="PANTHER" id="PTHR48111">
    <property type="entry name" value="REGULATOR OF RPOS"/>
    <property type="match status" value="1"/>
</dbReference>
<dbReference type="STRING" id="887898.HMPREF0551_1734"/>
<dbReference type="SUPFAM" id="SSF46894">
    <property type="entry name" value="C-terminal effector domain of the bipartite response regulators"/>
    <property type="match status" value="1"/>
</dbReference>
<dbReference type="CDD" id="cd00383">
    <property type="entry name" value="trans_reg_C"/>
    <property type="match status" value="1"/>
</dbReference>
<feature type="compositionally biased region" description="Gly residues" evidence="8">
    <location>
        <begin position="138"/>
        <end position="149"/>
    </location>
</feature>
<reference evidence="11 12" key="1">
    <citation type="submission" date="2010-12" db="EMBL/GenBank/DDBJ databases">
        <authorList>
            <person name="Muzny D."/>
            <person name="Qin X."/>
            <person name="Deng J."/>
            <person name="Jiang H."/>
            <person name="Liu Y."/>
            <person name="Qu J."/>
            <person name="Song X.-Z."/>
            <person name="Zhang L."/>
            <person name="Thornton R."/>
            <person name="Coyle M."/>
            <person name="Francisco L."/>
            <person name="Jackson L."/>
            <person name="Javaid M."/>
            <person name="Korchina V."/>
            <person name="Kovar C."/>
            <person name="Mata R."/>
            <person name="Mathew T."/>
            <person name="Ngo R."/>
            <person name="Nguyen L."/>
            <person name="Nguyen N."/>
            <person name="Okwuonu G."/>
            <person name="Ongeri F."/>
            <person name="Pham C."/>
            <person name="Simmons D."/>
            <person name="Wilczek-Boney K."/>
            <person name="Hale W."/>
            <person name="Jakkamsetti A."/>
            <person name="Pham P."/>
            <person name="Ruth R."/>
            <person name="San Lucas F."/>
            <person name="Warren J."/>
            <person name="Zhang J."/>
            <person name="Zhao Z."/>
            <person name="Zhou C."/>
            <person name="Zhu D."/>
            <person name="Lee S."/>
            <person name="Bess C."/>
            <person name="Blankenburg K."/>
            <person name="Forbes L."/>
            <person name="Fu Q."/>
            <person name="Gubbala S."/>
            <person name="Hirani K."/>
            <person name="Jayaseelan J.C."/>
            <person name="Lara F."/>
            <person name="Munidasa M."/>
            <person name="Palculict T."/>
            <person name="Patil S."/>
            <person name="Pu L.-L."/>
            <person name="Saada N."/>
            <person name="Tang L."/>
            <person name="Weissenberger G."/>
            <person name="Zhu Y."/>
            <person name="Hemphill L."/>
            <person name="Shang Y."/>
            <person name="Youmans B."/>
            <person name="Ayvaz T."/>
            <person name="Ross M."/>
            <person name="Santibanez J."/>
            <person name="Aqrawi P."/>
            <person name="Gross S."/>
            <person name="Joshi V."/>
            <person name="Fowler G."/>
            <person name="Nazareth L."/>
            <person name="Reid J."/>
            <person name="Worley K."/>
            <person name="Petrosino J."/>
            <person name="Highlander S."/>
            <person name="Gibbs R."/>
        </authorList>
    </citation>
    <scope>NUCLEOTIDE SEQUENCE [LARGE SCALE GENOMIC DNA]</scope>
    <source>
        <strain evidence="11 12">ATCC 51599</strain>
    </source>
</reference>
<dbReference type="SMART" id="SM00862">
    <property type="entry name" value="Trans_reg_C"/>
    <property type="match status" value="1"/>
</dbReference>
<keyword evidence="2" id="KW-0902">Two-component regulatory system</keyword>
<feature type="DNA-binding region" description="OmpR/PhoB-type" evidence="7">
    <location>
        <begin position="190"/>
        <end position="289"/>
    </location>
</feature>
<evidence type="ECO:0000256" key="3">
    <source>
        <dbReference type="ARBA" id="ARBA00023015"/>
    </source>
</evidence>
<dbReference type="InterPro" id="IPR036388">
    <property type="entry name" value="WH-like_DNA-bd_sf"/>
</dbReference>
<evidence type="ECO:0000259" key="9">
    <source>
        <dbReference type="PROSITE" id="PS50110"/>
    </source>
</evidence>
<dbReference type="GO" id="GO:0005829">
    <property type="term" value="C:cytosol"/>
    <property type="evidence" value="ECO:0007669"/>
    <property type="project" value="TreeGrafter"/>
</dbReference>
<keyword evidence="1 6" id="KW-0597">Phosphoprotein</keyword>
<keyword evidence="3" id="KW-0805">Transcription regulation</keyword>
<organism evidence="11 12">
    <name type="scientific">Lautropia mirabilis ATCC 51599</name>
    <dbReference type="NCBI Taxonomy" id="887898"/>
    <lineage>
        <taxon>Bacteria</taxon>
        <taxon>Pseudomonadati</taxon>
        <taxon>Pseudomonadota</taxon>
        <taxon>Betaproteobacteria</taxon>
        <taxon>Burkholderiales</taxon>
        <taxon>Burkholderiaceae</taxon>
        <taxon>Lautropia</taxon>
    </lineage>
</organism>
<evidence type="ECO:0000313" key="12">
    <source>
        <dbReference type="Proteomes" id="UP000011021"/>
    </source>
</evidence>
<keyword evidence="4 7" id="KW-0238">DNA-binding</keyword>
<dbReference type="SMART" id="SM00448">
    <property type="entry name" value="REC"/>
    <property type="match status" value="1"/>
</dbReference>
<dbReference type="GO" id="GO:0032993">
    <property type="term" value="C:protein-DNA complex"/>
    <property type="evidence" value="ECO:0007669"/>
    <property type="project" value="TreeGrafter"/>
</dbReference>
<dbReference type="InterPro" id="IPR016032">
    <property type="entry name" value="Sig_transdc_resp-reg_C-effctor"/>
</dbReference>
<keyword evidence="5" id="KW-0804">Transcription</keyword>
<feature type="domain" description="Response regulatory" evidence="9">
    <location>
        <begin position="5"/>
        <end position="122"/>
    </location>
</feature>
<dbReference type="PROSITE" id="PS50110">
    <property type="entry name" value="RESPONSE_REGULATORY"/>
    <property type="match status" value="1"/>
</dbReference>
<dbReference type="InterPro" id="IPR011006">
    <property type="entry name" value="CheY-like_superfamily"/>
</dbReference>
<dbReference type="AlphaFoldDB" id="E7RYH0"/>
<evidence type="ECO:0000256" key="8">
    <source>
        <dbReference type="SAM" id="MobiDB-lite"/>
    </source>
</evidence>
<dbReference type="Pfam" id="PF00072">
    <property type="entry name" value="Response_reg"/>
    <property type="match status" value="1"/>
</dbReference>
<keyword evidence="12" id="KW-1185">Reference proteome</keyword>
<dbReference type="Gene3D" id="3.40.50.2300">
    <property type="match status" value="1"/>
</dbReference>